<gene>
    <name evidence="2" type="ORF">LSALG_LOCUS30873</name>
</gene>
<proteinExistence type="predicted"/>
<sequence>MIRIVFDNFFLPNEGLFVDKWNHFLGIGTDFDKLNQGRGDFVHFKTSRSKRGSKNKRGVVLFTDREREKSSDQAANGGGLGGGAKRGGAIDDEGVCLRGLTRPQRRREDGRQREGRSKVVAGWIAVEHKESVSVRQEEGANGLDVLLAASIGINIRRGRKDFGPLPLFDPDDEAGKIDGCCRGVWVCCFHRKWGKKKNNRDCYPCDLLF</sequence>
<protein>
    <submittedName>
        <fullName evidence="2">Uncharacterized protein</fullName>
    </submittedName>
</protein>
<dbReference type="AlphaFoldDB" id="A0AA35ZFP5"/>
<keyword evidence="3" id="KW-1185">Reference proteome</keyword>
<evidence type="ECO:0000313" key="2">
    <source>
        <dbReference type="EMBL" id="CAI9291755.1"/>
    </source>
</evidence>
<dbReference type="EMBL" id="OX465082">
    <property type="protein sequence ID" value="CAI9291755.1"/>
    <property type="molecule type" value="Genomic_DNA"/>
</dbReference>
<dbReference type="Proteomes" id="UP001177003">
    <property type="component" value="Chromosome 6"/>
</dbReference>
<evidence type="ECO:0000313" key="3">
    <source>
        <dbReference type="Proteomes" id="UP001177003"/>
    </source>
</evidence>
<evidence type="ECO:0000256" key="1">
    <source>
        <dbReference type="SAM" id="MobiDB-lite"/>
    </source>
</evidence>
<name>A0AA35ZFP5_LACSI</name>
<feature type="region of interest" description="Disordered" evidence="1">
    <location>
        <begin position="64"/>
        <end position="86"/>
    </location>
</feature>
<reference evidence="2" key="1">
    <citation type="submission" date="2023-04" db="EMBL/GenBank/DDBJ databases">
        <authorList>
            <person name="Vijverberg K."/>
            <person name="Xiong W."/>
            <person name="Schranz E."/>
        </authorList>
    </citation>
    <scope>NUCLEOTIDE SEQUENCE</scope>
</reference>
<organism evidence="2 3">
    <name type="scientific">Lactuca saligna</name>
    <name type="common">Willowleaf lettuce</name>
    <dbReference type="NCBI Taxonomy" id="75948"/>
    <lineage>
        <taxon>Eukaryota</taxon>
        <taxon>Viridiplantae</taxon>
        <taxon>Streptophyta</taxon>
        <taxon>Embryophyta</taxon>
        <taxon>Tracheophyta</taxon>
        <taxon>Spermatophyta</taxon>
        <taxon>Magnoliopsida</taxon>
        <taxon>eudicotyledons</taxon>
        <taxon>Gunneridae</taxon>
        <taxon>Pentapetalae</taxon>
        <taxon>asterids</taxon>
        <taxon>campanulids</taxon>
        <taxon>Asterales</taxon>
        <taxon>Asteraceae</taxon>
        <taxon>Cichorioideae</taxon>
        <taxon>Cichorieae</taxon>
        <taxon>Lactucinae</taxon>
        <taxon>Lactuca</taxon>
    </lineage>
</organism>
<accession>A0AA35ZFP5</accession>
<feature type="compositionally biased region" description="Gly residues" evidence="1">
    <location>
        <begin position="76"/>
        <end position="86"/>
    </location>
</feature>